<keyword evidence="2" id="KW-0378">Hydrolase</keyword>
<dbReference type="SUPFAM" id="SSF52980">
    <property type="entry name" value="Restriction endonuclease-like"/>
    <property type="match status" value="1"/>
</dbReference>
<proteinExistence type="predicted"/>
<dbReference type="GO" id="GO:0009036">
    <property type="term" value="F:type II site-specific deoxyribonuclease activity"/>
    <property type="evidence" value="ECO:0007669"/>
    <property type="project" value="UniProtKB-EC"/>
</dbReference>
<reference evidence="2 3" key="1">
    <citation type="submission" date="2014-03" db="EMBL/GenBank/DDBJ databases">
        <title>Genomics of Bifidobacteria.</title>
        <authorList>
            <person name="Ventura M."/>
            <person name="Milani C."/>
            <person name="Lugli G.A."/>
        </authorList>
    </citation>
    <scope>NUCLEOTIDE SEQUENCE [LARGE SCALE GENOMIC DNA]</scope>
    <source>
        <strain evidence="2 3">DSM 23967</strain>
    </source>
</reference>
<organism evidence="2 3">
    <name type="scientific">Bifidobacterium saguini DSM 23967</name>
    <dbReference type="NCBI Taxonomy" id="1437607"/>
    <lineage>
        <taxon>Bacteria</taxon>
        <taxon>Bacillati</taxon>
        <taxon>Actinomycetota</taxon>
        <taxon>Actinomycetes</taxon>
        <taxon>Bifidobacteriales</taxon>
        <taxon>Bifidobacteriaceae</taxon>
        <taxon>Bifidobacterium</taxon>
    </lineage>
</organism>
<sequence>MDIEEYKEKARKLRTQKMPKPFDLAYDAFVDLGFDTKQPDFFKNNASEFVESMRTKCWEKYLEGERKFTTEALGLLAENDDSYDKLSGVEAVTQYVTLNAEPIYQLSLSNTQSRRSRAGKEFEAIIELMFIGAGIPVDSQGSIGKDKFMHRGLSKLVDFVSPSVVQYNLNKLNTVLVSAKTTLRERWQEVPEERSRTGAHSMYLATLDTDITKETLDTCYEANVIIATTRNIKQEKYMSGNNANRVVTFEDLLQLAYDSFHKWDNYVFRQEDIDGISKYLTKQIAAHQSHPYVRNYYQSRLTEITIPD</sequence>
<dbReference type="AlphaFoldDB" id="A0A087DCS9"/>
<dbReference type="Proteomes" id="UP000029066">
    <property type="component" value="Unassembled WGS sequence"/>
</dbReference>
<evidence type="ECO:0000313" key="2">
    <source>
        <dbReference type="EMBL" id="KFI93329.1"/>
    </source>
</evidence>
<dbReference type="GO" id="GO:0009307">
    <property type="term" value="P:DNA restriction-modification system"/>
    <property type="evidence" value="ECO:0007669"/>
    <property type="project" value="InterPro"/>
</dbReference>
<dbReference type="OrthoDB" id="9797574at2"/>
<name>A0A087DCS9_9BIFI</name>
<keyword evidence="2" id="KW-0540">Nuclease</keyword>
<keyword evidence="2" id="KW-0255">Endonuclease</keyword>
<dbReference type="InterPro" id="IPR015109">
    <property type="entry name" value="Restrct_endonuc_II_EcoRII_C"/>
</dbReference>
<dbReference type="EC" id="3.1.21.4" evidence="2"/>
<accession>A0A087DCS9</accession>
<dbReference type="GO" id="GO:0003677">
    <property type="term" value="F:DNA binding"/>
    <property type="evidence" value="ECO:0007669"/>
    <property type="project" value="InterPro"/>
</dbReference>
<dbReference type="InterPro" id="IPR011335">
    <property type="entry name" value="Restrct_endonuc-II-like"/>
</dbReference>
<dbReference type="EMBL" id="JGZN01000005">
    <property type="protein sequence ID" value="KFI93329.1"/>
    <property type="molecule type" value="Genomic_DNA"/>
</dbReference>
<evidence type="ECO:0000313" key="3">
    <source>
        <dbReference type="Proteomes" id="UP000029066"/>
    </source>
</evidence>
<feature type="domain" description="Restriction endonuclease type II EcoRII C-terminal" evidence="1">
    <location>
        <begin position="100"/>
        <end position="252"/>
    </location>
</feature>
<comment type="caution">
    <text evidence="2">The sequence shown here is derived from an EMBL/GenBank/DDBJ whole genome shotgun (WGS) entry which is preliminary data.</text>
</comment>
<dbReference type="Pfam" id="PF09019">
    <property type="entry name" value="EcoRII-C"/>
    <property type="match status" value="1"/>
</dbReference>
<dbReference type="Gene3D" id="3.40.91.80">
    <property type="match status" value="1"/>
</dbReference>
<protein>
    <submittedName>
        <fullName evidence="2">R.Ecl18kI (Restriction endonuclease)</fullName>
        <ecNumber evidence="2">3.1.21.4</ecNumber>
    </submittedName>
</protein>
<dbReference type="CDD" id="cd22320">
    <property type="entry name" value="Ecl18kI-like"/>
    <property type="match status" value="1"/>
</dbReference>
<dbReference type="RefSeq" id="WP_033889997.1">
    <property type="nucleotide sequence ID" value="NZ_JDUT01000005.1"/>
</dbReference>
<gene>
    <name evidence="2" type="ORF">BISA_1415</name>
</gene>
<evidence type="ECO:0000259" key="1">
    <source>
        <dbReference type="Pfam" id="PF09019"/>
    </source>
</evidence>
<dbReference type="InterPro" id="IPR038365">
    <property type="entry name" value="EcoRII_C_sf"/>
</dbReference>